<name>A0A7N0T7J8_KALFE</name>
<proteinExistence type="predicted"/>
<dbReference type="EnsemblPlants" id="Kaladp0024s0668.1.v1.1">
    <property type="protein sequence ID" value="Kaladp0024s0668.1.v1.1.CDS.1"/>
    <property type="gene ID" value="Kaladp0024s0668.v1.1"/>
</dbReference>
<dbReference type="AlphaFoldDB" id="A0A7N0T7J8"/>
<dbReference type="Proteomes" id="UP000594263">
    <property type="component" value="Unplaced"/>
</dbReference>
<dbReference type="Gramene" id="Kaladp0024s0668.1.v1.1">
    <property type="protein sequence ID" value="Kaladp0024s0668.1.v1.1.CDS.1"/>
    <property type="gene ID" value="Kaladp0024s0668.v1.1"/>
</dbReference>
<accession>A0A7N0T7J8</accession>
<sequence>MEEKNKGDLTGTCTVPTGLPVNNPIISRTAPISISSVAGSISGTPVPVNDVKSMIRGGRIYANVLGSRDPLLALKLPLRSTLRKDDRLAVVFKPLEMKAVQKPMEHAIVLKFSIASKLKMPKIVQHINRAWNLMDGMTIATMDARHVLIYLNSARDVVEALTYNRDISV</sequence>
<keyword evidence="2" id="KW-1185">Reference proteome</keyword>
<protein>
    <submittedName>
        <fullName evidence="1">Uncharacterized protein</fullName>
    </submittedName>
</protein>
<organism evidence="1 2">
    <name type="scientific">Kalanchoe fedtschenkoi</name>
    <name type="common">Lavender scallops</name>
    <name type="synonym">South American air plant</name>
    <dbReference type="NCBI Taxonomy" id="63787"/>
    <lineage>
        <taxon>Eukaryota</taxon>
        <taxon>Viridiplantae</taxon>
        <taxon>Streptophyta</taxon>
        <taxon>Embryophyta</taxon>
        <taxon>Tracheophyta</taxon>
        <taxon>Spermatophyta</taxon>
        <taxon>Magnoliopsida</taxon>
        <taxon>eudicotyledons</taxon>
        <taxon>Gunneridae</taxon>
        <taxon>Pentapetalae</taxon>
        <taxon>Saxifragales</taxon>
        <taxon>Crassulaceae</taxon>
        <taxon>Kalanchoe</taxon>
    </lineage>
</organism>
<evidence type="ECO:0000313" key="2">
    <source>
        <dbReference type="Proteomes" id="UP000594263"/>
    </source>
</evidence>
<evidence type="ECO:0000313" key="1">
    <source>
        <dbReference type="EnsemblPlants" id="Kaladp0024s0668.1.v1.1.CDS.1"/>
    </source>
</evidence>
<reference evidence="1" key="1">
    <citation type="submission" date="2021-01" db="UniProtKB">
        <authorList>
            <consortium name="EnsemblPlants"/>
        </authorList>
    </citation>
    <scope>IDENTIFICATION</scope>
</reference>